<evidence type="ECO:0000256" key="4">
    <source>
        <dbReference type="ARBA" id="ARBA00023125"/>
    </source>
</evidence>
<dbReference type="InterPro" id="IPR053812">
    <property type="entry name" value="HTH_Sigma70_ECF-like"/>
</dbReference>
<dbReference type="EMBL" id="AP026867">
    <property type="protein sequence ID" value="BDS14543.1"/>
    <property type="molecule type" value="Genomic_DNA"/>
</dbReference>
<dbReference type="NCBIfam" id="TIGR02937">
    <property type="entry name" value="sigma70-ECF"/>
    <property type="match status" value="1"/>
</dbReference>
<dbReference type="SUPFAM" id="SSF88946">
    <property type="entry name" value="Sigma2 domain of RNA polymerase sigma factors"/>
    <property type="match status" value="1"/>
</dbReference>
<evidence type="ECO:0000313" key="8">
    <source>
        <dbReference type="Proteomes" id="UP001060919"/>
    </source>
</evidence>
<dbReference type="InterPro" id="IPR036388">
    <property type="entry name" value="WH-like_DNA-bd_sf"/>
</dbReference>
<dbReference type="InterPro" id="IPR039425">
    <property type="entry name" value="RNA_pol_sigma-70-like"/>
</dbReference>
<organism evidence="7 8">
    <name type="scientific">Aureispira anguillae</name>
    <dbReference type="NCBI Taxonomy" id="2864201"/>
    <lineage>
        <taxon>Bacteria</taxon>
        <taxon>Pseudomonadati</taxon>
        <taxon>Bacteroidota</taxon>
        <taxon>Saprospiria</taxon>
        <taxon>Saprospirales</taxon>
        <taxon>Saprospiraceae</taxon>
        <taxon>Aureispira</taxon>
    </lineage>
</organism>
<accession>A0A915YK35</accession>
<dbReference type="PANTHER" id="PTHR43133:SF8">
    <property type="entry name" value="RNA POLYMERASE SIGMA FACTOR HI_1459-RELATED"/>
    <property type="match status" value="1"/>
</dbReference>
<dbReference type="Proteomes" id="UP001060919">
    <property type="component" value="Chromosome"/>
</dbReference>
<dbReference type="InterPro" id="IPR013325">
    <property type="entry name" value="RNA_pol_sigma_r2"/>
</dbReference>
<evidence type="ECO:0000256" key="3">
    <source>
        <dbReference type="ARBA" id="ARBA00023082"/>
    </source>
</evidence>
<keyword evidence="4" id="KW-0238">DNA-binding</keyword>
<name>A0A915YK35_9BACT</name>
<dbReference type="PANTHER" id="PTHR43133">
    <property type="entry name" value="RNA POLYMERASE ECF-TYPE SIGMA FACTO"/>
    <property type="match status" value="1"/>
</dbReference>
<protein>
    <submittedName>
        <fullName evidence="7">Sigma-70 family RNA polymerase sigma factor</fullName>
    </submittedName>
</protein>
<evidence type="ECO:0000259" key="6">
    <source>
        <dbReference type="Pfam" id="PF07638"/>
    </source>
</evidence>
<dbReference type="GO" id="GO:0003677">
    <property type="term" value="F:DNA binding"/>
    <property type="evidence" value="ECO:0007669"/>
    <property type="project" value="UniProtKB-KW"/>
</dbReference>
<dbReference type="Gene3D" id="1.10.10.10">
    <property type="entry name" value="Winged helix-like DNA-binding domain superfamily/Winged helix DNA-binding domain"/>
    <property type="match status" value="1"/>
</dbReference>
<dbReference type="GO" id="GO:0006352">
    <property type="term" value="P:DNA-templated transcription initiation"/>
    <property type="evidence" value="ECO:0007669"/>
    <property type="project" value="InterPro"/>
</dbReference>
<dbReference type="GO" id="GO:0016987">
    <property type="term" value="F:sigma factor activity"/>
    <property type="evidence" value="ECO:0007669"/>
    <property type="project" value="UniProtKB-KW"/>
</dbReference>
<reference evidence="7" key="1">
    <citation type="submission" date="2022-09" db="EMBL/GenBank/DDBJ databases">
        <title>Aureispira anguillicida sp. nov., isolated from Leptocephalus of Japanese eel Anguilla japonica.</title>
        <authorList>
            <person name="Yuasa K."/>
            <person name="Mekata T."/>
            <person name="Ikunari K."/>
        </authorList>
    </citation>
    <scope>NUCLEOTIDE SEQUENCE</scope>
    <source>
        <strain evidence="7">EL160426</strain>
    </source>
</reference>
<dbReference type="InterPro" id="IPR014284">
    <property type="entry name" value="RNA_pol_sigma-70_dom"/>
</dbReference>
<comment type="similarity">
    <text evidence="1">Belongs to the sigma-70 factor family. ECF subfamily.</text>
</comment>
<dbReference type="KEGG" id="aup:AsAng_0053230"/>
<keyword evidence="5" id="KW-0804">Transcription</keyword>
<evidence type="ECO:0000256" key="1">
    <source>
        <dbReference type="ARBA" id="ARBA00010641"/>
    </source>
</evidence>
<keyword evidence="2" id="KW-0805">Transcription regulation</keyword>
<sequence length="194" mass="22963">MLEKKDNQILEAIKKGDSKVLERLYDENRQSFLIWATQLYQCEMEDAVEIYQKAYTILYLNVRNEKLTSLTSSIKTYLFSIGKNLFREKFRDKHNRLVNIEDVSNTNAINNQLDSNVLDNYQDEHQKELVRHLLNEIGDPCKKLLELMFIRGYSAEAVVREMGYSDERVVRKRKSLCLKKLREMVAEKKDSNFL</sequence>
<keyword evidence="8" id="KW-1185">Reference proteome</keyword>
<proteinExistence type="inferred from homology"/>
<evidence type="ECO:0000313" key="7">
    <source>
        <dbReference type="EMBL" id="BDS14543.1"/>
    </source>
</evidence>
<keyword evidence="3" id="KW-0731">Sigma factor</keyword>
<dbReference type="RefSeq" id="WP_264789758.1">
    <property type="nucleotide sequence ID" value="NZ_AP026867.1"/>
</dbReference>
<evidence type="ECO:0000256" key="5">
    <source>
        <dbReference type="ARBA" id="ARBA00023163"/>
    </source>
</evidence>
<dbReference type="SUPFAM" id="SSF88659">
    <property type="entry name" value="Sigma3 and sigma4 domains of RNA polymerase sigma factors"/>
    <property type="match status" value="1"/>
</dbReference>
<gene>
    <name evidence="7" type="ORF">AsAng_0053230</name>
</gene>
<feature type="domain" description="RNA polymerase sigma-70 ECF-like HTH" evidence="6">
    <location>
        <begin position="8"/>
        <end position="177"/>
    </location>
</feature>
<dbReference type="Pfam" id="PF07638">
    <property type="entry name" value="Sigma70_ECF"/>
    <property type="match status" value="1"/>
</dbReference>
<dbReference type="InterPro" id="IPR013324">
    <property type="entry name" value="RNA_pol_sigma_r3/r4-like"/>
</dbReference>
<evidence type="ECO:0000256" key="2">
    <source>
        <dbReference type="ARBA" id="ARBA00023015"/>
    </source>
</evidence>
<dbReference type="Gene3D" id="1.10.1740.10">
    <property type="match status" value="1"/>
</dbReference>
<dbReference type="AlphaFoldDB" id="A0A915YK35"/>